<protein>
    <submittedName>
        <fullName evidence="1">Uncharacterized protein</fullName>
    </submittedName>
</protein>
<feature type="non-terminal residue" evidence="1">
    <location>
        <position position="1"/>
    </location>
</feature>
<dbReference type="Proteomes" id="UP000663844">
    <property type="component" value="Unassembled WGS sequence"/>
</dbReference>
<sequence>TAPWPIELSPLAKVQGACWGNYNGHSAIGESSVAIWRKSSGFAPTGITQD</sequence>
<evidence type="ECO:0000313" key="1">
    <source>
        <dbReference type="EMBL" id="CAF4436363.1"/>
    </source>
</evidence>
<accession>A0A820RJ44</accession>
<evidence type="ECO:0000313" key="2">
    <source>
        <dbReference type="Proteomes" id="UP000663844"/>
    </source>
</evidence>
<proteinExistence type="predicted"/>
<dbReference type="AlphaFoldDB" id="A0A820RJ44"/>
<reference evidence="1" key="1">
    <citation type="submission" date="2021-02" db="EMBL/GenBank/DDBJ databases">
        <authorList>
            <person name="Nowell W R."/>
        </authorList>
    </citation>
    <scope>NUCLEOTIDE SEQUENCE</scope>
</reference>
<organism evidence="1 2">
    <name type="scientific">Adineta steineri</name>
    <dbReference type="NCBI Taxonomy" id="433720"/>
    <lineage>
        <taxon>Eukaryota</taxon>
        <taxon>Metazoa</taxon>
        <taxon>Spiralia</taxon>
        <taxon>Gnathifera</taxon>
        <taxon>Rotifera</taxon>
        <taxon>Eurotatoria</taxon>
        <taxon>Bdelloidea</taxon>
        <taxon>Adinetida</taxon>
        <taxon>Adinetidae</taxon>
        <taxon>Adineta</taxon>
    </lineage>
</organism>
<dbReference type="EMBL" id="CAJOAZ010030871">
    <property type="protein sequence ID" value="CAF4436363.1"/>
    <property type="molecule type" value="Genomic_DNA"/>
</dbReference>
<name>A0A820RJ44_9BILA</name>
<gene>
    <name evidence="1" type="ORF">OXD698_LOCUS53549</name>
</gene>
<comment type="caution">
    <text evidence="1">The sequence shown here is derived from an EMBL/GenBank/DDBJ whole genome shotgun (WGS) entry which is preliminary data.</text>
</comment>